<reference evidence="4" key="1">
    <citation type="submission" date="2022-01" db="EMBL/GenBank/DDBJ databases">
        <authorList>
            <person name="King R."/>
        </authorList>
    </citation>
    <scope>NUCLEOTIDE SEQUENCE</scope>
</reference>
<feature type="domain" description="GRIP" evidence="3">
    <location>
        <begin position="491"/>
        <end position="537"/>
    </location>
</feature>
<dbReference type="PROSITE" id="PS50913">
    <property type="entry name" value="GRIP"/>
    <property type="match status" value="1"/>
</dbReference>
<evidence type="ECO:0000313" key="4">
    <source>
        <dbReference type="EMBL" id="CAG9805143.1"/>
    </source>
</evidence>
<sequence length="554" mass="64708">MFQSLKQKIAKETGQDITRINFNRSTSSTNSKILSSRDSICSNQSLDNSSKDDLSPYDEKEAEINILRQELLVAQNRIKTLEVELEKFKESLRVNQVSKDLMFEETDKIHNAQHHEIEKLKSLLLFREQESLDQLNKSKNDESQIENLRGEITRIKNIEEMFEELQDEHENLRRASQLEKNHLITKLSAKEEEIRHLTAKLEISEQRAYITASDSDNDKIKLLLQERKMLESRLEEAHIHLHEIKSNWTSQNLTLENQLARLSRQVAEETGEKRKIIEAKEMLTEKVKQLEFEMSKASEELKVRDNKIKLMNEEIDELNSSLREIRLENEEEIEFLRSKVAFQESELISTKENVLKYSETSDEYEAQILALQKEYNEAHEKLRDSENKIIEMNQKISEMEQDNLAINDLQVQLDRYEAEVTDKNKAIKILNQRLFDVKKTLQEEIKNNNSGSTGSMTSNQPAILIPVNVDNNSNNHTLPFNLKKSNISGPIVLDEVKFSYLKHVIFKFLTTESKHLIRPVSTLLYLTDSEEKLLEEVLEYRKSWFGKPPAMSFL</sequence>
<organism evidence="4 5">
    <name type="scientific">Chironomus riparius</name>
    <dbReference type="NCBI Taxonomy" id="315576"/>
    <lineage>
        <taxon>Eukaryota</taxon>
        <taxon>Metazoa</taxon>
        <taxon>Ecdysozoa</taxon>
        <taxon>Arthropoda</taxon>
        <taxon>Hexapoda</taxon>
        <taxon>Insecta</taxon>
        <taxon>Pterygota</taxon>
        <taxon>Neoptera</taxon>
        <taxon>Endopterygota</taxon>
        <taxon>Diptera</taxon>
        <taxon>Nematocera</taxon>
        <taxon>Chironomoidea</taxon>
        <taxon>Chironomidae</taxon>
        <taxon>Chironominae</taxon>
        <taxon>Chironomus</taxon>
    </lineage>
</organism>
<dbReference type="EMBL" id="OU895878">
    <property type="protein sequence ID" value="CAG9805143.1"/>
    <property type="molecule type" value="Genomic_DNA"/>
</dbReference>
<evidence type="ECO:0000259" key="3">
    <source>
        <dbReference type="PROSITE" id="PS50913"/>
    </source>
</evidence>
<evidence type="ECO:0000313" key="5">
    <source>
        <dbReference type="Proteomes" id="UP001153620"/>
    </source>
</evidence>
<dbReference type="PANTHER" id="PTHR23157">
    <property type="entry name" value="GRIP AND COILED-COIL DOMAIN-CONTAINING PROTEIN 1"/>
    <property type="match status" value="1"/>
</dbReference>
<dbReference type="PANTHER" id="PTHR23157:SF24">
    <property type="entry name" value="GOLGIN SUBFAMILY A MEMBER 1"/>
    <property type="match status" value="1"/>
</dbReference>
<dbReference type="GO" id="GO:0005794">
    <property type="term" value="C:Golgi apparatus"/>
    <property type="evidence" value="ECO:0007669"/>
    <property type="project" value="TreeGrafter"/>
</dbReference>
<feature type="coiled-coil region" evidence="2">
    <location>
        <begin position="148"/>
        <end position="433"/>
    </location>
</feature>
<keyword evidence="5" id="KW-1185">Reference proteome</keyword>
<reference evidence="4" key="2">
    <citation type="submission" date="2022-10" db="EMBL/GenBank/DDBJ databases">
        <authorList>
            <consortium name="ENA_rothamsted_submissions"/>
            <consortium name="culmorum"/>
            <person name="King R."/>
        </authorList>
    </citation>
    <scope>NUCLEOTIDE SEQUENCE</scope>
</reference>
<dbReference type="OrthoDB" id="5848685at2759"/>
<accession>A0A9N9WV37</accession>
<dbReference type="InterPro" id="IPR051952">
    <property type="entry name" value="Golgi-autophagy_related"/>
</dbReference>
<evidence type="ECO:0000256" key="1">
    <source>
        <dbReference type="ARBA" id="ARBA00023054"/>
    </source>
</evidence>
<proteinExistence type="predicted"/>
<keyword evidence="1 2" id="KW-0175">Coiled coil</keyword>
<dbReference type="AlphaFoldDB" id="A0A9N9WV37"/>
<protein>
    <recommendedName>
        <fullName evidence="3">GRIP domain-containing protein</fullName>
    </recommendedName>
</protein>
<dbReference type="Pfam" id="PF01465">
    <property type="entry name" value="GRIP"/>
    <property type="match status" value="1"/>
</dbReference>
<gene>
    <name evidence="4" type="ORF">CHIRRI_LOCUS8020</name>
</gene>
<evidence type="ECO:0000256" key="2">
    <source>
        <dbReference type="SAM" id="Coils"/>
    </source>
</evidence>
<dbReference type="InterPro" id="IPR000237">
    <property type="entry name" value="GRIP_dom"/>
</dbReference>
<dbReference type="Proteomes" id="UP001153620">
    <property type="component" value="Chromosome 2"/>
</dbReference>
<name>A0A9N9WV37_9DIPT</name>
<feature type="coiled-coil region" evidence="2">
    <location>
        <begin position="57"/>
        <end position="91"/>
    </location>
</feature>
<dbReference type="SMART" id="SM00755">
    <property type="entry name" value="Grip"/>
    <property type="match status" value="1"/>
</dbReference>